<organism evidence="2 3">
    <name type="scientific">Bursaphelenchus okinawaensis</name>
    <dbReference type="NCBI Taxonomy" id="465554"/>
    <lineage>
        <taxon>Eukaryota</taxon>
        <taxon>Metazoa</taxon>
        <taxon>Ecdysozoa</taxon>
        <taxon>Nematoda</taxon>
        <taxon>Chromadorea</taxon>
        <taxon>Rhabditida</taxon>
        <taxon>Tylenchina</taxon>
        <taxon>Tylenchomorpha</taxon>
        <taxon>Aphelenchoidea</taxon>
        <taxon>Aphelenchoididae</taxon>
        <taxon>Bursaphelenchus</taxon>
    </lineage>
</organism>
<proteinExistence type="predicted"/>
<dbReference type="AlphaFoldDB" id="A0A811K8Y5"/>
<evidence type="ECO:0000313" key="3">
    <source>
        <dbReference type="Proteomes" id="UP000614601"/>
    </source>
</evidence>
<evidence type="ECO:0000313" key="2">
    <source>
        <dbReference type="EMBL" id="CAD5212602.1"/>
    </source>
</evidence>
<dbReference type="OrthoDB" id="10627117at2759"/>
<dbReference type="EMBL" id="CAJFCW020000002">
    <property type="protein sequence ID" value="CAG9096853.1"/>
    <property type="molecule type" value="Genomic_DNA"/>
</dbReference>
<feature type="signal peptide" evidence="1">
    <location>
        <begin position="1"/>
        <end position="20"/>
    </location>
</feature>
<dbReference type="Proteomes" id="UP000783686">
    <property type="component" value="Unassembled WGS sequence"/>
</dbReference>
<gene>
    <name evidence="2" type="ORF">BOKJ2_LOCUS4403</name>
</gene>
<evidence type="ECO:0000256" key="1">
    <source>
        <dbReference type="SAM" id="SignalP"/>
    </source>
</evidence>
<keyword evidence="1" id="KW-0732">Signal</keyword>
<accession>A0A811K8Y5</accession>
<reference evidence="2" key="1">
    <citation type="submission" date="2020-09" db="EMBL/GenBank/DDBJ databases">
        <authorList>
            <person name="Kikuchi T."/>
        </authorList>
    </citation>
    <scope>NUCLEOTIDE SEQUENCE</scope>
    <source>
        <strain evidence="2">SH1</strain>
    </source>
</reference>
<sequence length="71" mass="8073">MERLISILLLTTTSLHLVNGQGYTGLSHEHRYNTMVNYLCHKQPNLSICDIRNFKILGPAQNQYGGSKKNQ</sequence>
<name>A0A811K8Y5_9BILA</name>
<comment type="caution">
    <text evidence="2">The sequence shown here is derived from an EMBL/GenBank/DDBJ whole genome shotgun (WGS) entry which is preliminary data.</text>
</comment>
<dbReference type="Proteomes" id="UP000614601">
    <property type="component" value="Unassembled WGS sequence"/>
</dbReference>
<keyword evidence="3" id="KW-1185">Reference proteome</keyword>
<protein>
    <recommendedName>
        <fullName evidence="4">Secreted protein</fullName>
    </recommendedName>
</protein>
<evidence type="ECO:0008006" key="4">
    <source>
        <dbReference type="Google" id="ProtNLM"/>
    </source>
</evidence>
<dbReference type="EMBL" id="CAJFDH010000002">
    <property type="protein sequence ID" value="CAD5212602.1"/>
    <property type="molecule type" value="Genomic_DNA"/>
</dbReference>
<feature type="chain" id="PRO_5036408276" description="Secreted protein" evidence="1">
    <location>
        <begin position="21"/>
        <end position="71"/>
    </location>
</feature>